<comment type="similarity">
    <text evidence="2">Belongs to the G-protein coupled receptor 3 family.</text>
</comment>
<evidence type="ECO:0000256" key="4">
    <source>
        <dbReference type="ARBA" id="ARBA00022989"/>
    </source>
</evidence>
<dbReference type="PANTHER" id="PTHR24060">
    <property type="entry name" value="METABOTROPIC GLUTAMATE RECEPTOR"/>
    <property type="match status" value="1"/>
</dbReference>
<evidence type="ECO:0000313" key="9">
    <source>
        <dbReference type="EMBL" id="KAK2726593.1"/>
    </source>
</evidence>
<proteinExistence type="inferred from homology"/>
<dbReference type="SUPFAM" id="SSF53822">
    <property type="entry name" value="Periplasmic binding protein-like I"/>
    <property type="match status" value="1"/>
</dbReference>
<dbReference type="InterPro" id="IPR028082">
    <property type="entry name" value="Peripla_BP_I"/>
</dbReference>
<dbReference type="Proteomes" id="UP001187531">
    <property type="component" value="Unassembled WGS sequence"/>
</dbReference>
<keyword evidence="10" id="KW-1185">Reference proteome</keyword>
<keyword evidence="7" id="KW-0325">Glycoprotein</keyword>
<evidence type="ECO:0000256" key="5">
    <source>
        <dbReference type="ARBA" id="ARBA00023136"/>
    </source>
</evidence>
<dbReference type="PRINTS" id="PR00248">
    <property type="entry name" value="GPCRMGR"/>
</dbReference>
<gene>
    <name evidence="9" type="ORF">QYM36_007438</name>
</gene>
<dbReference type="AlphaFoldDB" id="A0AA88ICB9"/>
<dbReference type="InterPro" id="IPR001828">
    <property type="entry name" value="ANF_lig-bd_rcpt"/>
</dbReference>
<protein>
    <recommendedName>
        <fullName evidence="8">Receptor ligand binding region domain-containing protein</fullName>
    </recommendedName>
</protein>
<comment type="subcellular location">
    <subcellularLocation>
        <location evidence="1">Membrane</location>
        <topology evidence="1">Multi-pass membrane protein</topology>
    </subcellularLocation>
</comment>
<dbReference type="FunFam" id="3.40.50.2300:FF:000145">
    <property type="entry name" value="Glutamate receptor, metabotropic"/>
    <property type="match status" value="1"/>
</dbReference>
<sequence>MSILFTLIFYIFNKFNFDDGIQPLEALFYTLDLINKNESLLPNITLGLIAVDSCDSPTHALDQSLIFIKGFLAHLNAFHAAEYFCPNNQASTFVGKFPSERVVGVIGGQNSAVSIQMAQLLKIFEIPQVSYLSTSPTLSNRVQFPYFYRTVPNDVTQAHAIMEILRHFNWSYVSLVYSDTEYSMKAHEKLTTMAPFYNVCFAAQYKVSYDCNASKYEEIAKKIISHPQSRVVILYTDKTYAARFFTAFKKMKRTWVDPFVFIGGDGWSARTAATHGNEAIMEGAIAVSPLARKIRGFEQYLRRLNPSTNKRNPWFGEFWQDYFRCYIQNESIPSSKSWSRPCQLGLDLKFRSISQVSFLHFVRDAAYVFAFALDSMHKDFCHGKPGLCEAMSHIDGIVLKNYIDNVSFTDESHWQFRFRDGGDGPPRYTVMNFQKDESDRYFWREIGTYFLTEQGIPLLNINMSIPRFRFYNKTFPPSVCNIYCDPKKGQLPHFKVSFSSLNIL</sequence>
<dbReference type="GO" id="GO:0016020">
    <property type="term" value="C:membrane"/>
    <property type="evidence" value="ECO:0007669"/>
    <property type="project" value="UniProtKB-SubCell"/>
</dbReference>
<keyword evidence="5" id="KW-0472">Membrane</keyword>
<accession>A0AA88ICB9</accession>
<evidence type="ECO:0000256" key="7">
    <source>
        <dbReference type="ARBA" id="ARBA00023180"/>
    </source>
</evidence>
<evidence type="ECO:0000256" key="6">
    <source>
        <dbReference type="ARBA" id="ARBA00023170"/>
    </source>
</evidence>
<dbReference type="InterPro" id="IPR000162">
    <property type="entry name" value="GPCR_3_mtglu_rcpt"/>
</dbReference>
<comment type="caution">
    <text evidence="9">The sequence shown here is derived from an EMBL/GenBank/DDBJ whole genome shotgun (WGS) entry which is preliminary data.</text>
</comment>
<dbReference type="Pfam" id="PF01094">
    <property type="entry name" value="ANF_receptor"/>
    <property type="match status" value="1"/>
</dbReference>
<dbReference type="InterPro" id="IPR000337">
    <property type="entry name" value="GPCR_3"/>
</dbReference>
<keyword evidence="6" id="KW-0675">Receptor</keyword>
<dbReference type="InterPro" id="IPR050726">
    <property type="entry name" value="mGluR"/>
</dbReference>
<evidence type="ECO:0000256" key="1">
    <source>
        <dbReference type="ARBA" id="ARBA00004141"/>
    </source>
</evidence>
<dbReference type="PRINTS" id="PR00593">
    <property type="entry name" value="MTABOTROPICR"/>
</dbReference>
<dbReference type="GO" id="GO:0004930">
    <property type="term" value="F:G protein-coupled receptor activity"/>
    <property type="evidence" value="ECO:0007669"/>
    <property type="project" value="InterPro"/>
</dbReference>
<evidence type="ECO:0000259" key="8">
    <source>
        <dbReference type="Pfam" id="PF01094"/>
    </source>
</evidence>
<evidence type="ECO:0000256" key="3">
    <source>
        <dbReference type="ARBA" id="ARBA00022692"/>
    </source>
</evidence>
<evidence type="ECO:0000256" key="2">
    <source>
        <dbReference type="ARBA" id="ARBA00007242"/>
    </source>
</evidence>
<reference evidence="9" key="1">
    <citation type="submission" date="2023-07" db="EMBL/GenBank/DDBJ databases">
        <title>Chromosome-level genome assembly of Artemia franciscana.</title>
        <authorList>
            <person name="Jo E."/>
        </authorList>
    </citation>
    <scope>NUCLEOTIDE SEQUENCE</scope>
    <source>
        <tissue evidence="9">Whole body</tissue>
    </source>
</reference>
<feature type="domain" description="Receptor ligand binding region" evidence="8">
    <location>
        <begin position="23"/>
        <end position="435"/>
    </location>
</feature>
<keyword evidence="4" id="KW-1133">Transmembrane helix</keyword>
<dbReference type="Gene3D" id="3.40.50.2300">
    <property type="match status" value="2"/>
</dbReference>
<name>A0AA88ICB9_ARTSF</name>
<organism evidence="9 10">
    <name type="scientific">Artemia franciscana</name>
    <name type="common">Brine shrimp</name>
    <name type="synonym">Artemia sanfranciscana</name>
    <dbReference type="NCBI Taxonomy" id="6661"/>
    <lineage>
        <taxon>Eukaryota</taxon>
        <taxon>Metazoa</taxon>
        <taxon>Ecdysozoa</taxon>
        <taxon>Arthropoda</taxon>
        <taxon>Crustacea</taxon>
        <taxon>Branchiopoda</taxon>
        <taxon>Anostraca</taxon>
        <taxon>Artemiidae</taxon>
        <taxon>Artemia</taxon>
    </lineage>
</organism>
<dbReference type="EMBL" id="JAVRJZ010000001">
    <property type="protein sequence ID" value="KAK2726593.1"/>
    <property type="molecule type" value="Genomic_DNA"/>
</dbReference>
<evidence type="ECO:0000313" key="10">
    <source>
        <dbReference type="Proteomes" id="UP001187531"/>
    </source>
</evidence>
<keyword evidence="3" id="KW-0812">Transmembrane</keyword>